<dbReference type="PANTHER" id="PTHR12358">
    <property type="entry name" value="SPHINGOSINE KINASE"/>
    <property type="match status" value="1"/>
</dbReference>
<dbReference type="RefSeq" id="WP_317489153.1">
    <property type="nucleotide sequence ID" value="NZ_CP136051.1"/>
</dbReference>
<dbReference type="InterPro" id="IPR050187">
    <property type="entry name" value="Lipid_Phosphate_FormReg"/>
</dbReference>
<dbReference type="InterPro" id="IPR016064">
    <property type="entry name" value="NAD/diacylglycerol_kinase_sf"/>
</dbReference>
<keyword evidence="14" id="KW-1185">Reference proteome</keyword>
<reference evidence="13 14" key="1">
    <citation type="journal article" date="2023" name="Microbiol. Resour. Announc.">
        <title>Complete Genome Sequence of Imperialibacter roseus strain P4T.</title>
        <authorList>
            <person name="Tizabi D.R."/>
            <person name="Bachvaroff T."/>
            <person name="Hill R.T."/>
        </authorList>
    </citation>
    <scope>NUCLEOTIDE SEQUENCE [LARGE SCALE GENOMIC DNA]</scope>
    <source>
        <strain evidence="13 14">P4T</strain>
    </source>
</reference>
<protein>
    <submittedName>
        <fullName evidence="13">Diacylglycerol kinase family lipid kinase</fullName>
    </submittedName>
</protein>
<evidence type="ECO:0000256" key="8">
    <source>
        <dbReference type="ARBA" id="ARBA00022842"/>
    </source>
</evidence>
<dbReference type="SMART" id="SM00046">
    <property type="entry name" value="DAGKc"/>
    <property type="match status" value="1"/>
</dbReference>
<keyword evidence="11" id="KW-1208">Phospholipid metabolism</keyword>
<dbReference type="PANTHER" id="PTHR12358:SF106">
    <property type="entry name" value="LIPID KINASE YEGS"/>
    <property type="match status" value="1"/>
</dbReference>
<keyword evidence="4" id="KW-0479">Metal-binding</keyword>
<evidence type="ECO:0000256" key="2">
    <source>
        <dbReference type="ARBA" id="ARBA00022516"/>
    </source>
</evidence>
<dbReference type="Gene3D" id="3.40.50.10330">
    <property type="entry name" value="Probable inorganic polyphosphate/atp-NAD kinase, domain 1"/>
    <property type="match status" value="1"/>
</dbReference>
<dbReference type="EMBL" id="CP136051">
    <property type="protein sequence ID" value="WOK06429.1"/>
    <property type="molecule type" value="Genomic_DNA"/>
</dbReference>
<dbReference type="InterPro" id="IPR017438">
    <property type="entry name" value="ATP-NAD_kinase_N"/>
</dbReference>
<dbReference type="Gene3D" id="2.60.200.40">
    <property type="match status" value="1"/>
</dbReference>
<dbReference type="SUPFAM" id="SSF111331">
    <property type="entry name" value="NAD kinase/diacylglycerol kinase-like"/>
    <property type="match status" value="1"/>
</dbReference>
<evidence type="ECO:0000256" key="4">
    <source>
        <dbReference type="ARBA" id="ARBA00022723"/>
    </source>
</evidence>
<evidence type="ECO:0000256" key="9">
    <source>
        <dbReference type="ARBA" id="ARBA00023098"/>
    </source>
</evidence>
<evidence type="ECO:0000256" key="11">
    <source>
        <dbReference type="ARBA" id="ARBA00023264"/>
    </source>
</evidence>
<sequence length="298" mass="32833">MPRKLLLMVNPAAGYGKGAKIVGEVEKFLRTNDLVYESFFTKKGQNAKAIVKRRLDESFTDLLVIGGDGTLNDAINGIGDNTQVVVNVISTGTGNDFIKSVDVGSNLLQQLDTLLHGVEKTIDLGVCNERLFHNGVGIGFDGQIVADMKQKKKPLLLWGYGAYLYRVLRILSSYQEKQLSFSIDGKKYTKKVLLLTVANGTTFGGGFVLTPDAKVDDGLLDVCLIERILPWNRFLSLSKLGAGRHGKLEEVSFFKASHVSIEADKKQWMHIDGELLGHPPFEININKKALKVRVRASV</sequence>
<evidence type="ECO:0000313" key="13">
    <source>
        <dbReference type="EMBL" id="WOK06429.1"/>
    </source>
</evidence>
<keyword evidence="2" id="KW-0444">Lipid biosynthesis</keyword>
<keyword evidence="5" id="KW-0547">Nucleotide-binding</keyword>
<evidence type="ECO:0000256" key="10">
    <source>
        <dbReference type="ARBA" id="ARBA00023209"/>
    </source>
</evidence>
<keyword evidence="7" id="KW-0067">ATP-binding</keyword>
<dbReference type="Proteomes" id="UP001302349">
    <property type="component" value="Chromosome"/>
</dbReference>
<dbReference type="NCBIfam" id="TIGR00147">
    <property type="entry name" value="YegS/Rv2252/BmrU family lipid kinase"/>
    <property type="match status" value="1"/>
</dbReference>
<name>A0ABZ0IPP2_9BACT</name>
<dbReference type="PROSITE" id="PS50146">
    <property type="entry name" value="DAGK"/>
    <property type="match status" value="1"/>
</dbReference>
<evidence type="ECO:0000256" key="7">
    <source>
        <dbReference type="ARBA" id="ARBA00022840"/>
    </source>
</evidence>
<keyword evidence="8" id="KW-0460">Magnesium</keyword>
<evidence type="ECO:0000259" key="12">
    <source>
        <dbReference type="PROSITE" id="PS50146"/>
    </source>
</evidence>
<dbReference type="InterPro" id="IPR005218">
    <property type="entry name" value="Diacylglycerol/lipid_kinase"/>
</dbReference>
<keyword evidence="3" id="KW-0808">Transferase</keyword>
<gene>
    <name evidence="13" type="ORF">RT717_25470</name>
</gene>
<dbReference type="InterPro" id="IPR001206">
    <property type="entry name" value="Diacylglycerol_kinase_cat_dom"/>
</dbReference>
<organism evidence="13 14">
    <name type="scientific">Imperialibacter roseus</name>
    <dbReference type="NCBI Taxonomy" id="1324217"/>
    <lineage>
        <taxon>Bacteria</taxon>
        <taxon>Pseudomonadati</taxon>
        <taxon>Bacteroidota</taxon>
        <taxon>Cytophagia</taxon>
        <taxon>Cytophagales</taxon>
        <taxon>Flammeovirgaceae</taxon>
        <taxon>Imperialibacter</taxon>
    </lineage>
</organism>
<dbReference type="GO" id="GO:0016301">
    <property type="term" value="F:kinase activity"/>
    <property type="evidence" value="ECO:0007669"/>
    <property type="project" value="UniProtKB-KW"/>
</dbReference>
<accession>A0ABZ0IPP2</accession>
<keyword evidence="6 13" id="KW-0418">Kinase</keyword>
<keyword evidence="9" id="KW-0443">Lipid metabolism</keyword>
<keyword evidence="10" id="KW-0594">Phospholipid biosynthesis</keyword>
<evidence type="ECO:0000256" key="1">
    <source>
        <dbReference type="ARBA" id="ARBA00001946"/>
    </source>
</evidence>
<dbReference type="Pfam" id="PF19279">
    <property type="entry name" value="YegS_C"/>
    <property type="match status" value="1"/>
</dbReference>
<dbReference type="Pfam" id="PF00781">
    <property type="entry name" value="DAGK_cat"/>
    <property type="match status" value="1"/>
</dbReference>
<dbReference type="InterPro" id="IPR045540">
    <property type="entry name" value="YegS/DAGK_C"/>
</dbReference>
<comment type="cofactor">
    <cofactor evidence="1">
        <name>Mg(2+)</name>
        <dbReference type="ChEBI" id="CHEBI:18420"/>
    </cofactor>
</comment>
<evidence type="ECO:0000313" key="14">
    <source>
        <dbReference type="Proteomes" id="UP001302349"/>
    </source>
</evidence>
<feature type="domain" description="DAGKc" evidence="12">
    <location>
        <begin position="1"/>
        <end position="131"/>
    </location>
</feature>
<evidence type="ECO:0000256" key="6">
    <source>
        <dbReference type="ARBA" id="ARBA00022777"/>
    </source>
</evidence>
<evidence type="ECO:0000256" key="3">
    <source>
        <dbReference type="ARBA" id="ARBA00022679"/>
    </source>
</evidence>
<evidence type="ECO:0000256" key="5">
    <source>
        <dbReference type="ARBA" id="ARBA00022741"/>
    </source>
</evidence>
<proteinExistence type="predicted"/>